<keyword evidence="3" id="KW-1185">Reference proteome</keyword>
<dbReference type="RefSeq" id="XP_066719805.1">
    <property type="nucleotide sequence ID" value="XM_066853950.1"/>
</dbReference>
<accession>A0ABR1W5H5</accession>
<reference evidence="2 3" key="1">
    <citation type="submission" date="2023-01" db="EMBL/GenBank/DDBJ databases">
        <title>Analysis of 21 Apiospora genomes using comparative genomics revels a genus with tremendous synthesis potential of carbohydrate active enzymes and secondary metabolites.</title>
        <authorList>
            <person name="Sorensen T."/>
        </authorList>
    </citation>
    <scope>NUCLEOTIDE SEQUENCE [LARGE SCALE GENOMIC DNA]</scope>
    <source>
        <strain evidence="2 3">CBS 135458</strain>
    </source>
</reference>
<feature type="compositionally biased region" description="Basic and acidic residues" evidence="1">
    <location>
        <begin position="12"/>
        <end position="25"/>
    </location>
</feature>
<evidence type="ECO:0000313" key="2">
    <source>
        <dbReference type="EMBL" id="KAK8078734.1"/>
    </source>
</evidence>
<feature type="region of interest" description="Disordered" evidence="1">
    <location>
        <begin position="1"/>
        <end position="34"/>
    </location>
</feature>
<proteinExistence type="predicted"/>
<comment type="caution">
    <text evidence="2">The sequence shown here is derived from an EMBL/GenBank/DDBJ whole genome shotgun (WGS) entry which is preliminary data.</text>
</comment>
<dbReference type="Proteomes" id="UP001480595">
    <property type="component" value="Unassembled WGS sequence"/>
</dbReference>
<sequence>MVSSKGKPTDPGLREELKEEIKAEPNKSGGGEGQWAAWKVGSLLLPYTLLSYPSISTIFLNTACPYSSVVERVTRKRPVIRQGKQRPIRYDEASKLAKEYEKQGGGYENEAGSKNQPKKGAPQAKSEKQKEDET</sequence>
<feature type="compositionally biased region" description="Basic residues" evidence="1">
    <location>
        <begin position="76"/>
        <end position="87"/>
    </location>
</feature>
<gene>
    <name evidence="2" type="ORF">PG994_002541</name>
</gene>
<dbReference type="GeneID" id="92087013"/>
<name>A0ABR1W5H5_9PEZI</name>
<feature type="compositionally biased region" description="Basic and acidic residues" evidence="1">
    <location>
        <begin position="125"/>
        <end position="134"/>
    </location>
</feature>
<evidence type="ECO:0000313" key="3">
    <source>
        <dbReference type="Proteomes" id="UP001480595"/>
    </source>
</evidence>
<feature type="region of interest" description="Disordered" evidence="1">
    <location>
        <begin position="76"/>
        <end position="134"/>
    </location>
</feature>
<protein>
    <submittedName>
        <fullName evidence="2">Uncharacterized protein</fullName>
    </submittedName>
</protein>
<evidence type="ECO:0000256" key="1">
    <source>
        <dbReference type="SAM" id="MobiDB-lite"/>
    </source>
</evidence>
<organism evidence="2 3">
    <name type="scientific">Apiospora phragmitis</name>
    <dbReference type="NCBI Taxonomy" id="2905665"/>
    <lineage>
        <taxon>Eukaryota</taxon>
        <taxon>Fungi</taxon>
        <taxon>Dikarya</taxon>
        <taxon>Ascomycota</taxon>
        <taxon>Pezizomycotina</taxon>
        <taxon>Sordariomycetes</taxon>
        <taxon>Xylariomycetidae</taxon>
        <taxon>Amphisphaeriales</taxon>
        <taxon>Apiosporaceae</taxon>
        <taxon>Apiospora</taxon>
    </lineage>
</organism>
<dbReference type="EMBL" id="JAQQWL010000003">
    <property type="protein sequence ID" value="KAK8078734.1"/>
    <property type="molecule type" value="Genomic_DNA"/>
</dbReference>
<feature type="compositionally biased region" description="Basic and acidic residues" evidence="1">
    <location>
        <begin position="88"/>
        <end position="102"/>
    </location>
</feature>